<protein>
    <submittedName>
        <fullName evidence="2">Uncharacterized protein</fullName>
    </submittedName>
</protein>
<accession>A0ABC9D4H6</accession>
<dbReference type="PROSITE" id="PS50096">
    <property type="entry name" value="IQ"/>
    <property type="match status" value="1"/>
</dbReference>
<keyword evidence="3" id="KW-1185">Reference proteome</keyword>
<evidence type="ECO:0000313" key="3">
    <source>
        <dbReference type="Proteomes" id="UP001497457"/>
    </source>
</evidence>
<reference evidence="3" key="1">
    <citation type="submission" date="2024-06" db="EMBL/GenBank/DDBJ databases">
        <authorList>
            <person name="Ryan C."/>
        </authorList>
    </citation>
    <scope>NUCLEOTIDE SEQUENCE [LARGE SCALE GENOMIC DNA]</scope>
</reference>
<evidence type="ECO:0000313" key="2">
    <source>
        <dbReference type="EMBL" id="CAL5030915.1"/>
    </source>
</evidence>
<organism evidence="2 3">
    <name type="scientific">Urochloa decumbens</name>
    <dbReference type="NCBI Taxonomy" id="240449"/>
    <lineage>
        <taxon>Eukaryota</taxon>
        <taxon>Viridiplantae</taxon>
        <taxon>Streptophyta</taxon>
        <taxon>Embryophyta</taxon>
        <taxon>Tracheophyta</taxon>
        <taxon>Spermatophyta</taxon>
        <taxon>Magnoliopsida</taxon>
        <taxon>Liliopsida</taxon>
        <taxon>Poales</taxon>
        <taxon>Poaceae</taxon>
        <taxon>PACMAD clade</taxon>
        <taxon>Panicoideae</taxon>
        <taxon>Panicodae</taxon>
        <taxon>Paniceae</taxon>
        <taxon>Melinidinae</taxon>
        <taxon>Urochloa</taxon>
    </lineage>
</organism>
<feature type="region of interest" description="Disordered" evidence="1">
    <location>
        <begin position="310"/>
        <end position="345"/>
    </location>
</feature>
<dbReference type="EMBL" id="OZ075141">
    <property type="protein sequence ID" value="CAL5030915.1"/>
    <property type="molecule type" value="Genomic_DNA"/>
</dbReference>
<proteinExistence type="predicted"/>
<gene>
    <name evidence="2" type="ORF">URODEC1_LOCUS81321</name>
</gene>
<dbReference type="Proteomes" id="UP001497457">
    <property type="component" value="Chromosome 31b"/>
</dbReference>
<dbReference type="AlphaFoldDB" id="A0ABC9D4H6"/>
<evidence type="ECO:0000256" key="1">
    <source>
        <dbReference type="SAM" id="MobiDB-lite"/>
    </source>
</evidence>
<sequence length="402" mass="45371">MAGATPSWVDYLASLQWDGDDGAGRRELSAEDALSLALKGDLTAEEAVSLSLPGELNSADELLPLGIRMGLTAEELLLVQLLAYFDRRGEDPELRQWMNVREAPGRPFFLFTMKASAKTAQVSWRKKKKFHFSPERPGYTAALRIAWLGADGVHLEQAGEGGQPGALCYHIDGGYLMLRRPKGVVFKEGSDVPQTEVALIRRLPRGDGISITSRVRGLGVRLGDILFMLPCCAATVALSFEEKSFTVPTEFTEEPLYGRVGLNFIDITVPIENLVKKLYGMYEREEQDNKAMLQQLQNRGDHQDRAELMYCREDEERERGELERQRKEQEKEKLENLQRGRAERNKYKEMRKEVKRMVGNFKLGAKIDEGFLQQESTGNSIFRIFELDEGTGSGDVSKTQRE</sequence>
<name>A0ABC9D4H6_9POAL</name>
<reference evidence="2 3" key="2">
    <citation type="submission" date="2024-10" db="EMBL/GenBank/DDBJ databases">
        <authorList>
            <person name="Ryan C."/>
        </authorList>
    </citation>
    <scope>NUCLEOTIDE SEQUENCE [LARGE SCALE GENOMIC DNA]</scope>
</reference>